<proteinExistence type="predicted"/>
<dbReference type="AlphaFoldDB" id="A0AAW1PE51"/>
<dbReference type="EMBL" id="JALJOR010000013">
    <property type="protein sequence ID" value="KAK9806761.1"/>
    <property type="molecule type" value="Genomic_DNA"/>
</dbReference>
<evidence type="ECO:0000256" key="1">
    <source>
        <dbReference type="SAM" id="MobiDB-lite"/>
    </source>
</evidence>
<keyword evidence="3" id="KW-1185">Reference proteome</keyword>
<name>A0AAW1PE51_9CHLO</name>
<dbReference type="Proteomes" id="UP001489004">
    <property type="component" value="Unassembled WGS sequence"/>
</dbReference>
<reference evidence="2 3" key="1">
    <citation type="journal article" date="2024" name="Nat. Commun.">
        <title>Phylogenomics reveals the evolutionary origins of lichenization in chlorophyte algae.</title>
        <authorList>
            <person name="Puginier C."/>
            <person name="Libourel C."/>
            <person name="Otte J."/>
            <person name="Skaloud P."/>
            <person name="Haon M."/>
            <person name="Grisel S."/>
            <person name="Petersen M."/>
            <person name="Berrin J.G."/>
            <person name="Delaux P.M."/>
            <person name="Dal Grande F."/>
            <person name="Keller J."/>
        </authorList>
    </citation>
    <scope>NUCLEOTIDE SEQUENCE [LARGE SCALE GENOMIC DNA]</scope>
    <source>
        <strain evidence="2 3">SAG 2043</strain>
    </source>
</reference>
<gene>
    <name evidence="2" type="ORF">WJX72_001766</name>
</gene>
<feature type="region of interest" description="Disordered" evidence="1">
    <location>
        <begin position="1"/>
        <end position="20"/>
    </location>
</feature>
<protein>
    <submittedName>
        <fullName evidence="2">Uncharacterized protein</fullName>
    </submittedName>
</protein>
<accession>A0AAW1PE51</accession>
<evidence type="ECO:0000313" key="2">
    <source>
        <dbReference type="EMBL" id="KAK9806761.1"/>
    </source>
</evidence>
<organism evidence="2 3">
    <name type="scientific">[Myrmecia] bisecta</name>
    <dbReference type="NCBI Taxonomy" id="41462"/>
    <lineage>
        <taxon>Eukaryota</taxon>
        <taxon>Viridiplantae</taxon>
        <taxon>Chlorophyta</taxon>
        <taxon>core chlorophytes</taxon>
        <taxon>Trebouxiophyceae</taxon>
        <taxon>Trebouxiales</taxon>
        <taxon>Trebouxiaceae</taxon>
        <taxon>Myrmecia</taxon>
    </lineage>
</organism>
<sequence>MMQGSVAEDGQPLGAGHFRTKTASAGTGQVYLDPGLIADRTAKYVAIYNRWSWAPWRLLVAYALMGGVPFPLPLADGHHKSRNHYQHVVLHYAKFSDNTRLQHFILECLHHKRWRTRLVWREANAGDLQEQKSVGYLTTINLLENVHPHISISLDVCVSGGSACIKDIIKVL</sequence>
<comment type="caution">
    <text evidence="2">The sequence shown here is derived from an EMBL/GenBank/DDBJ whole genome shotgun (WGS) entry which is preliminary data.</text>
</comment>
<evidence type="ECO:0000313" key="3">
    <source>
        <dbReference type="Proteomes" id="UP001489004"/>
    </source>
</evidence>